<organism evidence="1 2">
    <name type="scientific">Thermincola potens (strain JR)</name>
    <dbReference type="NCBI Taxonomy" id="635013"/>
    <lineage>
        <taxon>Bacteria</taxon>
        <taxon>Bacillati</taxon>
        <taxon>Bacillota</taxon>
        <taxon>Clostridia</taxon>
        <taxon>Eubacteriales</taxon>
        <taxon>Thermincolaceae</taxon>
        <taxon>Thermincola</taxon>
    </lineage>
</organism>
<sequence length="48" mass="5461">MLPVRSYCARKIADKKAGGSRMFEDGEGCREVRRSTQLSVLDGRRPNY</sequence>
<dbReference type="AlphaFoldDB" id="D5XAC5"/>
<evidence type="ECO:0000313" key="1">
    <source>
        <dbReference type="EMBL" id="ADG81224.1"/>
    </source>
</evidence>
<protein>
    <submittedName>
        <fullName evidence="1">Uncharacterized protein</fullName>
    </submittedName>
</protein>
<accession>D5XAC5</accession>
<proteinExistence type="predicted"/>
<gene>
    <name evidence="1" type="ordered locus">TherJR_0338</name>
</gene>
<dbReference type="HOGENOM" id="CLU_3158820_0_0_9"/>
<keyword evidence="2" id="KW-1185">Reference proteome</keyword>
<dbReference type="Proteomes" id="UP000002377">
    <property type="component" value="Chromosome"/>
</dbReference>
<dbReference type="KEGG" id="tjr:TherJR_0338"/>
<evidence type="ECO:0000313" key="2">
    <source>
        <dbReference type="Proteomes" id="UP000002377"/>
    </source>
</evidence>
<reference evidence="1 2" key="1">
    <citation type="submission" date="2010-05" db="EMBL/GenBank/DDBJ databases">
        <title>Complete sequence of Thermincola sp. JR.</title>
        <authorList>
            <consortium name="US DOE Joint Genome Institute"/>
            <person name="Lucas S."/>
            <person name="Copeland A."/>
            <person name="Lapidus A."/>
            <person name="Cheng J.-F."/>
            <person name="Bruce D."/>
            <person name="Goodwin L."/>
            <person name="Pitluck S."/>
            <person name="Chertkov O."/>
            <person name="Detter J.C."/>
            <person name="Han C."/>
            <person name="Tapia R."/>
            <person name="Land M."/>
            <person name="Hauser L."/>
            <person name="Kyrpides N."/>
            <person name="Mikhailova N."/>
            <person name="Hazen T.C."/>
            <person name="Woyke T."/>
        </authorList>
    </citation>
    <scope>NUCLEOTIDE SEQUENCE [LARGE SCALE GENOMIC DNA]</scope>
    <source>
        <strain evidence="1 2">JR</strain>
    </source>
</reference>
<name>D5XAC5_THEPJ</name>
<dbReference type="STRING" id="635013.TherJR_0338"/>
<dbReference type="EMBL" id="CP002028">
    <property type="protein sequence ID" value="ADG81224.1"/>
    <property type="molecule type" value="Genomic_DNA"/>
</dbReference>